<protein>
    <submittedName>
        <fullName evidence="8">DNA internalization-related competence protein ComEC/Rec2</fullName>
    </submittedName>
</protein>
<dbReference type="InterPro" id="IPR001279">
    <property type="entry name" value="Metallo-B-lactamas"/>
</dbReference>
<sequence length="749" mass="80581">MRKLFCFSAAFAAAVFALRYGAAPLALLALPAALWRRENRALRAGLACLGLIAGFLWCRGYDALVRAPARALENTWAEVSATVEDWPRETSHGVSVTVRVHTPSGPDAKALLYADENYAWLSPGDGLTFTARFRPADRVRGAADETCPARGIFLRAYANGEALTVDRPDRVPLRYWPAQWAGGLKPTVERLFPAEVSPLIRALLTGDKARLSGADYGALQRAGLAHTVAVSGLHISFLVWAAVQLLGRNRRRTALLALPLLAFYALAVGGSPSVVRAVVMQGLLLLAPLLGRETDPPTSLAFALLLLLVQNPYAAHSVSLQLSFAAVVGLLAFSGRLEGFLWDKLDLKPARKGWRRWRNKAVRLLVTTFSGTCGALAFSTPLAAWQFGSVSLIAPLSNLLCLWCVELVFTLGLTAAALGMAVPAMGGALAALVTPFARWLLWMTRHLADLPFASLSLTSPYLTAWLAFVYGVFLLCCAWRRQRRYVLPVCACVCTLCVCLVLTRLADTAPRLTLVALDVGQGQSTLLRCGARTALVDCGGSEGNAGDRAADYLRDRGRDSLDLLVLTHFHADHANGVAELLERVRVDVLAVPDVEPDDPLRRELLALAEEKGTQVWLVREDARLAFGSAELTLYAPLGAGEANEEGLSLLCRAGDFTALFTGDMGADIEARLVKYGDLPQVDVLAVGHHGSKNAASQLLLEAVSPETALVSVGYNTYGHPSPETLLRLDGADCVIYRTDLQGTITVTVG</sequence>
<proteinExistence type="predicted"/>
<dbReference type="InterPro" id="IPR036866">
    <property type="entry name" value="RibonucZ/Hydroxyglut_hydro"/>
</dbReference>
<evidence type="ECO:0000256" key="5">
    <source>
        <dbReference type="ARBA" id="ARBA00023136"/>
    </source>
</evidence>
<evidence type="ECO:0000313" key="8">
    <source>
        <dbReference type="EMBL" id="MCQ4771063.1"/>
    </source>
</evidence>
<accession>A0AAW5JMJ7</accession>
<feature type="transmembrane region" description="Helical" evidence="6">
    <location>
        <begin position="263"/>
        <end position="287"/>
    </location>
</feature>
<organism evidence="8 9">
    <name type="scientific">Intestinimonas massiliensis</name>
    <name type="common">ex Afouda et al. 2020</name>
    <dbReference type="NCBI Taxonomy" id="1673721"/>
    <lineage>
        <taxon>Bacteria</taxon>
        <taxon>Bacillati</taxon>
        <taxon>Bacillota</taxon>
        <taxon>Clostridia</taxon>
        <taxon>Eubacteriales</taxon>
        <taxon>Intestinimonas</taxon>
    </lineage>
</organism>
<dbReference type="NCBIfam" id="TIGR00361">
    <property type="entry name" value="ComEC_Rec2"/>
    <property type="match status" value="1"/>
</dbReference>
<comment type="caution">
    <text evidence="8">The sequence shown here is derived from an EMBL/GenBank/DDBJ whole genome shotgun (WGS) entry which is preliminary data.</text>
</comment>
<feature type="transmembrane region" description="Helical" evidence="6">
    <location>
        <begin position="322"/>
        <end position="341"/>
    </location>
</feature>
<evidence type="ECO:0000256" key="6">
    <source>
        <dbReference type="SAM" id="Phobius"/>
    </source>
</evidence>
<keyword evidence="2" id="KW-1003">Cell membrane</keyword>
<feature type="transmembrane region" description="Helical" evidence="6">
    <location>
        <begin position="417"/>
        <end position="441"/>
    </location>
</feature>
<evidence type="ECO:0000256" key="4">
    <source>
        <dbReference type="ARBA" id="ARBA00022989"/>
    </source>
</evidence>
<dbReference type="PANTHER" id="PTHR30619:SF1">
    <property type="entry name" value="RECOMBINATION PROTEIN 2"/>
    <property type="match status" value="1"/>
</dbReference>
<dbReference type="AlphaFoldDB" id="A0AAW5JMJ7"/>
<dbReference type="Pfam" id="PF00753">
    <property type="entry name" value="Lactamase_B"/>
    <property type="match status" value="1"/>
</dbReference>
<feature type="transmembrane region" description="Helical" evidence="6">
    <location>
        <begin position="224"/>
        <end position="243"/>
    </location>
</feature>
<dbReference type="EMBL" id="JANFYS010000023">
    <property type="protein sequence ID" value="MCQ4771063.1"/>
    <property type="molecule type" value="Genomic_DNA"/>
</dbReference>
<dbReference type="GO" id="GO:0030420">
    <property type="term" value="P:establishment of competence for transformation"/>
    <property type="evidence" value="ECO:0007669"/>
    <property type="project" value="InterPro"/>
</dbReference>
<dbReference type="InterPro" id="IPR052159">
    <property type="entry name" value="Competence_DNA_uptake"/>
</dbReference>
<evidence type="ECO:0000259" key="7">
    <source>
        <dbReference type="SMART" id="SM00849"/>
    </source>
</evidence>
<dbReference type="SUPFAM" id="SSF56281">
    <property type="entry name" value="Metallo-hydrolase/oxidoreductase"/>
    <property type="match status" value="1"/>
</dbReference>
<reference evidence="8" key="1">
    <citation type="submission" date="2022-06" db="EMBL/GenBank/DDBJ databases">
        <title>Isolation of gut microbiota from human fecal samples.</title>
        <authorList>
            <person name="Pamer E.G."/>
            <person name="Barat B."/>
            <person name="Waligurski E."/>
            <person name="Medina S."/>
            <person name="Paddock L."/>
            <person name="Mostad J."/>
        </authorList>
    </citation>
    <scope>NUCLEOTIDE SEQUENCE</scope>
    <source>
        <strain evidence="8">DFI.9.91</strain>
    </source>
</reference>
<dbReference type="InterPro" id="IPR004477">
    <property type="entry name" value="ComEC_N"/>
</dbReference>
<dbReference type="InterPro" id="IPR035681">
    <property type="entry name" value="ComA-like_MBL"/>
</dbReference>
<dbReference type="Pfam" id="PF03772">
    <property type="entry name" value="Competence"/>
    <property type="match status" value="1"/>
</dbReference>
<gene>
    <name evidence="8" type="ORF">NE579_11405</name>
</gene>
<dbReference type="GO" id="GO:0005886">
    <property type="term" value="C:plasma membrane"/>
    <property type="evidence" value="ECO:0007669"/>
    <property type="project" value="UniProtKB-SubCell"/>
</dbReference>
<feature type="transmembrane region" description="Helical" evidence="6">
    <location>
        <begin position="384"/>
        <end position="405"/>
    </location>
</feature>
<evidence type="ECO:0000256" key="3">
    <source>
        <dbReference type="ARBA" id="ARBA00022692"/>
    </source>
</evidence>
<dbReference type="Proteomes" id="UP001204562">
    <property type="component" value="Unassembled WGS sequence"/>
</dbReference>
<dbReference type="RefSeq" id="WP_256304348.1">
    <property type="nucleotide sequence ID" value="NZ_JANFYS010000023.1"/>
</dbReference>
<dbReference type="PANTHER" id="PTHR30619">
    <property type="entry name" value="DNA INTERNALIZATION/COMPETENCE PROTEIN COMEC/REC2"/>
    <property type="match status" value="1"/>
</dbReference>
<name>A0AAW5JMJ7_9FIRM</name>
<keyword evidence="4 6" id="KW-1133">Transmembrane helix</keyword>
<evidence type="ECO:0000313" key="9">
    <source>
        <dbReference type="Proteomes" id="UP001204562"/>
    </source>
</evidence>
<comment type="subcellular location">
    <subcellularLocation>
        <location evidence="1">Cell membrane</location>
        <topology evidence="1">Multi-pass membrane protein</topology>
    </subcellularLocation>
</comment>
<keyword evidence="3 6" id="KW-0812">Transmembrane</keyword>
<dbReference type="NCBIfam" id="TIGR00360">
    <property type="entry name" value="ComEC_N-term"/>
    <property type="match status" value="1"/>
</dbReference>
<feature type="transmembrane region" description="Helical" evidence="6">
    <location>
        <begin position="461"/>
        <end position="479"/>
    </location>
</feature>
<feature type="domain" description="Metallo-beta-lactamase" evidence="7">
    <location>
        <begin position="521"/>
        <end position="714"/>
    </location>
</feature>
<dbReference type="SMART" id="SM00849">
    <property type="entry name" value="Lactamase_B"/>
    <property type="match status" value="1"/>
</dbReference>
<keyword evidence="5 6" id="KW-0472">Membrane</keyword>
<evidence type="ECO:0000256" key="2">
    <source>
        <dbReference type="ARBA" id="ARBA00022475"/>
    </source>
</evidence>
<dbReference type="CDD" id="cd07731">
    <property type="entry name" value="ComA-like_MBL-fold"/>
    <property type="match status" value="1"/>
</dbReference>
<evidence type="ECO:0000256" key="1">
    <source>
        <dbReference type="ARBA" id="ARBA00004651"/>
    </source>
</evidence>
<dbReference type="InterPro" id="IPR004797">
    <property type="entry name" value="Competence_ComEC/Rec2"/>
</dbReference>
<dbReference type="Gene3D" id="3.60.15.10">
    <property type="entry name" value="Ribonuclease Z/Hydroxyacylglutathione hydrolase-like"/>
    <property type="match status" value="1"/>
</dbReference>
<feature type="transmembrane region" description="Helical" evidence="6">
    <location>
        <begin position="361"/>
        <end position="378"/>
    </location>
</feature>
<feature type="transmembrane region" description="Helical" evidence="6">
    <location>
        <begin position="486"/>
        <end position="506"/>
    </location>
</feature>